<dbReference type="GO" id="GO:0005546">
    <property type="term" value="F:phosphatidylinositol-4,5-bisphosphate binding"/>
    <property type="evidence" value="ECO:0007669"/>
    <property type="project" value="InterPro"/>
</dbReference>
<evidence type="ECO:0000313" key="6">
    <source>
        <dbReference type="EnsemblPlants" id="KRG93132"/>
    </source>
</evidence>
<evidence type="ECO:0000259" key="4">
    <source>
        <dbReference type="Pfam" id="PF03081"/>
    </source>
</evidence>
<sequence>MDISSQNNDVGITEGKKEEVWQVVEYVDAFLLSSGEHVLDCVHVLPNLLERMVNKYNSGRNKFGEEPKDDKSFLNVVDHIFKLSTCNTCNIALDQTSSILEKTMSLGPPKKKTRKKSFFFSSRSSLSAIPTKYPPLGQDQDNQEFPFNFSTQKISIFNKISTTMIATGYKIECCMAFANFRQGDFKIELQRFGHRNMKMEDVYKMPWESLEGEITTWNQVIWHCTTVLFNTEQRLYDSKLFKFLDMFMTLREDIVGEFYLEPCTKELAYETTTTKDMIIEAIVAMFCDLKNSIKNDNERIHVLNSAIHPLTRYVMNYLKYACEYKDTLEQVFEQGQGVNIEGIEIQNHKSVHEEVEDLYRDLALHYFFLMNNGRYIVQKVKGCVELHELMGANWCRRRQSGLRLYHKCYQRKTWSKLTRNKVSKQLVKKRFKCFNAMFEEIHKTQCTWMVSDEQLQSKLRISISALVILA</sequence>
<evidence type="ECO:0000256" key="3">
    <source>
        <dbReference type="RuleBase" id="RU365026"/>
    </source>
</evidence>
<dbReference type="EMBL" id="CM000853">
    <property type="protein sequence ID" value="KRG93132.1"/>
    <property type="molecule type" value="Genomic_DNA"/>
</dbReference>
<keyword evidence="3" id="KW-0268">Exocytosis</keyword>
<dbReference type="PANTHER" id="PTHR12542">
    <property type="entry name" value="EXOCYST COMPLEX PROTEIN EXO70"/>
    <property type="match status" value="1"/>
</dbReference>
<dbReference type="GO" id="GO:0000145">
    <property type="term" value="C:exocyst"/>
    <property type="evidence" value="ECO:0000318"/>
    <property type="project" value="GO_Central"/>
</dbReference>
<name>K7N5K2_SOYBN</name>
<dbReference type="InterPro" id="IPR004140">
    <property type="entry name" value="Exo70"/>
</dbReference>
<accession>K7N5K2</accession>
<dbReference type="PANTHER" id="PTHR12542:SF127">
    <property type="entry name" value="EXOCYST COMPLEX COMPONENT EXO70C1"/>
    <property type="match status" value="1"/>
</dbReference>
<dbReference type="HOGENOM" id="CLU_010236_2_1_1"/>
<dbReference type="AlphaFoldDB" id="K7N5K2"/>
<gene>
    <name evidence="5" type="ORF">GLYMA_20G249500</name>
</gene>
<dbReference type="GO" id="GO:0006887">
    <property type="term" value="P:exocytosis"/>
    <property type="evidence" value="ECO:0000318"/>
    <property type="project" value="GO_Central"/>
</dbReference>
<evidence type="ECO:0000313" key="5">
    <source>
        <dbReference type="EMBL" id="KRG93132.1"/>
    </source>
</evidence>
<reference evidence="5 6" key="1">
    <citation type="journal article" date="2010" name="Nature">
        <title>Genome sequence of the palaeopolyploid soybean.</title>
        <authorList>
            <person name="Schmutz J."/>
            <person name="Cannon S.B."/>
            <person name="Schlueter J."/>
            <person name="Ma J."/>
            <person name="Mitros T."/>
            <person name="Nelson W."/>
            <person name="Hyten D.L."/>
            <person name="Song Q."/>
            <person name="Thelen J.J."/>
            <person name="Cheng J."/>
            <person name="Xu D."/>
            <person name="Hellsten U."/>
            <person name="May G.D."/>
            <person name="Yu Y."/>
            <person name="Sakurai T."/>
            <person name="Umezawa T."/>
            <person name="Bhattacharyya M.K."/>
            <person name="Sandhu D."/>
            <person name="Valliyodan B."/>
            <person name="Lindquist E."/>
            <person name="Peto M."/>
            <person name="Grant D."/>
            <person name="Shu S."/>
            <person name="Goodstein D."/>
            <person name="Barry K."/>
            <person name="Futrell-Griggs M."/>
            <person name="Abernathy B."/>
            <person name="Du J."/>
            <person name="Tian Z."/>
            <person name="Zhu L."/>
            <person name="Gill N."/>
            <person name="Joshi T."/>
            <person name="Libault M."/>
            <person name="Sethuraman A."/>
            <person name="Zhang X.-C."/>
            <person name="Shinozaki K."/>
            <person name="Nguyen H.T."/>
            <person name="Wing R.A."/>
            <person name="Cregan P."/>
            <person name="Specht J."/>
            <person name="Grimwood J."/>
            <person name="Rokhsar D."/>
            <person name="Stacey G."/>
            <person name="Shoemaker R.C."/>
            <person name="Jackson S.A."/>
        </authorList>
    </citation>
    <scope>NUCLEOTIDE SEQUENCE</scope>
    <source>
        <strain evidence="6">cv. Williams 82</strain>
        <tissue evidence="5">Callus</tissue>
    </source>
</reference>
<evidence type="ECO:0000256" key="2">
    <source>
        <dbReference type="ARBA" id="ARBA00022448"/>
    </source>
</evidence>
<dbReference type="InterPro" id="IPR046364">
    <property type="entry name" value="Exo70_C"/>
</dbReference>
<dbReference type="EnsemblPlants" id="KRG93132">
    <property type="protein sequence ID" value="KRG93132"/>
    <property type="gene ID" value="GLYMA_20G249500"/>
</dbReference>
<dbReference type="eggNOG" id="KOG2344">
    <property type="taxonomic scope" value="Eukaryota"/>
</dbReference>
<dbReference type="Gene3D" id="1.20.1280.170">
    <property type="entry name" value="Exocyst complex component Exo70"/>
    <property type="match status" value="1"/>
</dbReference>
<reference evidence="6" key="2">
    <citation type="submission" date="2018-02" db="UniProtKB">
        <authorList>
            <consortium name="EnsemblPlants"/>
        </authorList>
    </citation>
    <scope>IDENTIFICATION</scope>
    <source>
        <strain evidence="6">Williams 82</strain>
    </source>
</reference>
<protein>
    <recommendedName>
        <fullName evidence="3">Exocyst subunit Exo70 family protein</fullName>
    </recommendedName>
</protein>
<organism evidence="5">
    <name type="scientific">Glycine max</name>
    <name type="common">Soybean</name>
    <name type="synonym">Glycine hispida</name>
    <dbReference type="NCBI Taxonomy" id="3847"/>
    <lineage>
        <taxon>Eukaryota</taxon>
        <taxon>Viridiplantae</taxon>
        <taxon>Streptophyta</taxon>
        <taxon>Embryophyta</taxon>
        <taxon>Tracheophyta</taxon>
        <taxon>Spermatophyta</taxon>
        <taxon>Magnoliopsida</taxon>
        <taxon>eudicotyledons</taxon>
        <taxon>Gunneridae</taxon>
        <taxon>Pentapetalae</taxon>
        <taxon>rosids</taxon>
        <taxon>fabids</taxon>
        <taxon>Fabales</taxon>
        <taxon>Fabaceae</taxon>
        <taxon>Papilionoideae</taxon>
        <taxon>50 kb inversion clade</taxon>
        <taxon>NPAAA clade</taxon>
        <taxon>indigoferoid/millettioid clade</taxon>
        <taxon>Phaseoleae</taxon>
        <taxon>Glycine</taxon>
        <taxon>Glycine subgen. Soja</taxon>
    </lineage>
</organism>
<dbReference type="Gramene" id="KRG93132">
    <property type="protein sequence ID" value="KRG93132"/>
    <property type="gene ID" value="GLYMA_20G249500"/>
</dbReference>
<dbReference type="Proteomes" id="UP000008827">
    <property type="component" value="Chromosome 20"/>
</dbReference>
<dbReference type="InParanoid" id="K7N5K2"/>
<dbReference type="GO" id="GO:0015031">
    <property type="term" value="P:protein transport"/>
    <property type="evidence" value="ECO:0007669"/>
    <property type="project" value="UniProtKB-KW"/>
</dbReference>
<dbReference type="SUPFAM" id="SSF74788">
    <property type="entry name" value="Cullin repeat-like"/>
    <property type="match status" value="1"/>
</dbReference>
<proteinExistence type="inferred from homology"/>
<reference evidence="5" key="3">
    <citation type="submission" date="2018-07" db="EMBL/GenBank/DDBJ databases">
        <title>WGS assembly of Glycine max.</title>
        <authorList>
            <person name="Schmutz J."/>
            <person name="Cannon S."/>
            <person name="Schlueter J."/>
            <person name="Ma J."/>
            <person name="Mitros T."/>
            <person name="Nelson W."/>
            <person name="Hyten D."/>
            <person name="Song Q."/>
            <person name="Thelen J."/>
            <person name="Cheng J."/>
            <person name="Xu D."/>
            <person name="Hellsten U."/>
            <person name="May G."/>
            <person name="Yu Y."/>
            <person name="Sakurai T."/>
            <person name="Umezawa T."/>
            <person name="Bhattacharyya M."/>
            <person name="Sandhu D."/>
            <person name="Valliyodan B."/>
            <person name="Lindquist E."/>
            <person name="Peto M."/>
            <person name="Grant D."/>
            <person name="Shu S."/>
            <person name="Goodstein D."/>
            <person name="Barry K."/>
            <person name="Futrell-Griggs M."/>
            <person name="Abernathy B."/>
            <person name="Du J."/>
            <person name="Tian Z."/>
            <person name="Zhu L."/>
            <person name="Gill N."/>
            <person name="Joshi T."/>
            <person name="Libault M."/>
            <person name="Sethuraman A."/>
            <person name="Zhang X."/>
            <person name="Shinozaki K."/>
            <person name="Nguyen H."/>
            <person name="Wing R."/>
            <person name="Cregan P."/>
            <person name="Specht J."/>
            <person name="Grimwood J."/>
            <person name="Rokhsar D."/>
            <person name="Stacey G."/>
            <person name="Shoemaker R."/>
            <person name="Jackson S."/>
        </authorList>
    </citation>
    <scope>NUCLEOTIDE SEQUENCE</scope>
    <source>
        <tissue evidence="5">Callus</tissue>
    </source>
</reference>
<comment type="similarity">
    <text evidence="1 3">Belongs to the EXO70 family.</text>
</comment>
<feature type="domain" description="Exocyst complex subunit Exo70 C-terminal" evidence="4">
    <location>
        <begin position="236"/>
        <end position="338"/>
    </location>
</feature>
<dbReference type="PaxDb" id="3847-GLYMA20G39360.2"/>
<keyword evidence="7" id="KW-1185">Reference proteome</keyword>
<keyword evidence="3" id="KW-0653">Protein transport</keyword>
<keyword evidence="2 3" id="KW-0813">Transport</keyword>
<evidence type="ECO:0000313" key="7">
    <source>
        <dbReference type="Proteomes" id="UP000008827"/>
    </source>
</evidence>
<dbReference type="STRING" id="3847.K7N5K2"/>
<comment type="function">
    <text evidence="3">Component of the exocyst complex.</text>
</comment>
<dbReference type="Pfam" id="PF03081">
    <property type="entry name" value="Exo70_C"/>
    <property type="match status" value="2"/>
</dbReference>
<feature type="domain" description="Exocyst complex subunit Exo70 C-terminal" evidence="4">
    <location>
        <begin position="357"/>
        <end position="468"/>
    </location>
</feature>
<dbReference type="InterPro" id="IPR016159">
    <property type="entry name" value="Cullin_repeat-like_dom_sf"/>
</dbReference>
<dbReference type="SMR" id="K7N5K2"/>
<evidence type="ECO:0000256" key="1">
    <source>
        <dbReference type="ARBA" id="ARBA00006756"/>
    </source>
</evidence>